<comment type="caution">
    <text evidence="1">The sequence shown here is derived from an EMBL/GenBank/DDBJ whole genome shotgun (WGS) entry which is preliminary data.</text>
</comment>
<evidence type="ECO:0000313" key="2">
    <source>
        <dbReference type="Proteomes" id="UP000324222"/>
    </source>
</evidence>
<organism evidence="1 2">
    <name type="scientific">Portunus trituberculatus</name>
    <name type="common">Swimming crab</name>
    <name type="synonym">Neptunus trituberculatus</name>
    <dbReference type="NCBI Taxonomy" id="210409"/>
    <lineage>
        <taxon>Eukaryota</taxon>
        <taxon>Metazoa</taxon>
        <taxon>Ecdysozoa</taxon>
        <taxon>Arthropoda</taxon>
        <taxon>Crustacea</taxon>
        <taxon>Multicrustacea</taxon>
        <taxon>Malacostraca</taxon>
        <taxon>Eumalacostraca</taxon>
        <taxon>Eucarida</taxon>
        <taxon>Decapoda</taxon>
        <taxon>Pleocyemata</taxon>
        <taxon>Brachyura</taxon>
        <taxon>Eubrachyura</taxon>
        <taxon>Portunoidea</taxon>
        <taxon>Portunidae</taxon>
        <taxon>Portuninae</taxon>
        <taxon>Portunus</taxon>
    </lineage>
</organism>
<gene>
    <name evidence="1" type="ORF">E2C01_024661</name>
</gene>
<keyword evidence="2" id="KW-1185">Reference proteome</keyword>
<dbReference type="Proteomes" id="UP000324222">
    <property type="component" value="Unassembled WGS sequence"/>
</dbReference>
<name>A0A5B7EFE8_PORTR</name>
<evidence type="ECO:0000313" key="1">
    <source>
        <dbReference type="EMBL" id="MPC31374.1"/>
    </source>
</evidence>
<protein>
    <submittedName>
        <fullName evidence="1">Uncharacterized protein</fullName>
    </submittedName>
</protein>
<sequence length="59" mass="6600">MNFTCTHRLPIPSFSPPLRVTPFLHRLPRCPNNTGGRNVGVVLLLGDQQTLRGGRLVMF</sequence>
<proteinExistence type="predicted"/>
<dbReference type="EMBL" id="VSRR010002424">
    <property type="protein sequence ID" value="MPC31374.1"/>
    <property type="molecule type" value="Genomic_DNA"/>
</dbReference>
<dbReference type="AlphaFoldDB" id="A0A5B7EFE8"/>
<accession>A0A5B7EFE8</accession>
<reference evidence="1 2" key="1">
    <citation type="submission" date="2019-05" db="EMBL/GenBank/DDBJ databases">
        <title>Another draft genome of Portunus trituberculatus and its Hox gene families provides insights of decapod evolution.</title>
        <authorList>
            <person name="Jeong J.-H."/>
            <person name="Song I."/>
            <person name="Kim S."/>
            <person name="Choi T."/>
            <person name="Kim D."/>
            <person name="Ryu S."/>
            <person name="Kim W."/>
        </authorList>
    </citation>
    <scope>NUCLEOTIDE SEQUENCE [LARGE SCALE GENOMIC DNA]</scope>
    <source>
        <tissue evidence="1">Muscle</tissue>
    </source>
</reference>